<reference evidence="1" key="1">
    <citation type="submission" date="2018-02" db="EMBL/GenBank/DDBJ databases">
        <title>Rhizophora mucronata_Transcriptome.</title>
        <authorList>
            <person name="Meera S.P."/>
            <person name="Sreeshan A."/>
            <person name="Augustine A."/>
        </authorList>
    </citation>
    <scope>NUCLEOTIDE SEQUENCE</scope>
    <source>
        <tissue evidence="1">Leaf</tissue>
    </source>
</reference>
<evidence type="ECO:0000313" key="1">
    <source>
        <dbReference type="EMBL" id="MBX35282.1"/>
    </source>
</evidence>
<accession>A0A2P2MYH7</accession>
<name>A0A2P2MYH7_RHIMU</name>
<organism evidence="1">
    <name type="scientific">Rhizophora mucronata</name>
    <name type="common">Asiatic mangrove</name>
    <dbReference type="NCBI Taxonomy" id="61149"/>
    <lineage>
        <taxon>Eukaryota</taxon>
        <taxon>Viridiplantae</taxon>
        <taxon>Streptophyta</taxon>
        <taxon>Embryophyta</taxon>
        <taxon>Tracheophyta</taxon>
        <taxon>Spermatophyta</taxon>
        <taxon>Magnoliopsida</taxon>
        <taxon>eudicotyledons</taxon>
        <taxon>Gunneridae</taxon>
        <taxon>Pentapetalae</taxon>
        <taxon>rosids</taxon>
        <taxon>fabids</taxon>
        <taxon>Malpighiales</taxon>
        <taxon>Rhizophoraceae</taxon>
        <taxon>Rhizophora</taxon>
    </lineage>
</organism>
<dbReference type="EMBL" id="GGEC01054798">
    <property type="protein sequence ID" value="MBX35282.1"/>
    <property type="molecule type" value="Transcribed_RNA"/>
</dbReference>
<proteinExistence type="predicted"/>
<protein>
    <submittedName>
        <fullName evidence="1">Uncharacterized protein</fullName>
    </submittedName>
</protein>
<sequence length="15" mass="1956">MYHQNKLLFPLYFKN</sequence>